<dbReference type="Proteomes" id="UP000327157">
    <property type="component" value="Chromosome 17"/>
</dbReference>
<dbReference type="PANTHER" id="PTHR47723">
    <property type="entry name" value="OS05G0353850 PROTEIN"/>
    <property type="match status" value="1"/>
</dbReference>
<evidence type="ECO:0000313" key="3">
    <source>
        <dbReference type="Proteomes" id="UP000327157"/>
    </source>
</evidence>
<dbReference type="GO" id="GO:0003676">
    <property type="term" value="F:nucleic acid binding"/>
    <property type="evidence" value="ECO:0007669"/>
    <property type="project" value="InterPro"/>
</dbReference>
<gene>
    <name evidence="2" type="ORF">D8674_019966</name>
</gene>
<reference evidence="2 3" key="3">
    <citation type="submission" date="2019-11" db="EMBL/GenBank/DDBJ databases">
        <title>A de novo genome assembly of a pear dwarfing rootstock.</title>
        <authorList>
            <person name="Wang F."/>
            <person name="Wang J."/>
            <person name="Li S."/>
            <person name="Zhang Y."/>
            <person name="Fang M."/>
            <person name="Ma L."/>
            <person name="Zhao Y."/>
            <person name="Jiang S."/>
        </authorList>
    </citation>
    <scope>NUCLEOTIDE SEQUENCE [LARGE SCALE GENOMIC DNA]</scope>
    <source>
        <strain evidence="2">S2</strain>
        <tissue evidence="2">Leaf</tissue>
    </source>
</reference>
<evidence type="ECO:0000313" key="2">
    <source>
        <dbReference type="EMBL" id="KAB2611934.1"/>
    </source>
</evidence>
<dbReference type="AlphaFoldDB" id="A0A5N5GMB6"/>
<dbReference type="InterPro" id="IPR002156">
    <property type="entry name" value="RNaseH_domain"/>
</dbReference>
<dbReference type="OrthoDB" id="984565at2759"/>
<dbReference type="GO" id="GO:0004523">
    <property type="term" value="F:RNA-DNA hybrid ribonuclease activity"/>
    <property type="evidence" value="ECO:0007669"/>
    <property type="project" value="InterPro"/>
</dbReference>
<feature type="domain" description="RNase H type-1" evidence="1">
    <location>
        <begin position="18"/>
        <end position="84"/>
    </location>
</feature>
<dbReference type="Gene3D" id="3.30.420.10">
    <property type="entry name" value="Ribonuclease H-like superfamily/Ribonuclease H"/>
    <property type="match status" value="1"/>
</dbReference>
<accession>A0A5N5GMB6</accession>
<dbReference type="Pfam" id="PF13456">
    <property type="entry name" value="RVT_3"/>
    <property type="match status" value="1"/>
</dbReference>
<protein>
    <submittedName>
        <fullName evidence="2">Ribonuclease H protein</fullName>
    </submittedName>
</protein>
<proteinExistence type="predicted"/>
<dbReference type="InterPro" id="IPR053151">
    <property type="entry name" value="RNase_H-like"/>
</dbReference>
<organism evidence="2 3">
    <name type="scientific">Pyrus ussuriensis x Pyrus communis</name>
    <dbReference type="NCBI Taxonomy" id="2448454"/>
    <lineage>
        <taxon>Eukaryota</taxon>
        <taxon>Viridiplantae</taxon>
        <taxon>Streptophyta</taxon>
        <taxon>Embryophyta</taxon>
        <taxon>Tracheophyta</taxon>
        <taxon>Spermatophyta</taxon>
        <taxon>Magnoliopsida</taxon>
        <taxon>eudicotyledons</taxon>
        <taxon>Gunneridae</taxon>
        <taxon>Pentapetalae</taxon>
        <taxon>rosids</taxon>
        <taxon>fabids</taxon>
        <taxon>Rosales</taxon>
        <taxon>Rosaceae</taxon>
        <taxon>Amygdaloideae</taxon>
        <taxon>Maleae</taxon>
        <taxon>Pyrus</taxon>
    </lineage>
</organism>
<dbReference type="EMBL" id="SMOL01000487">
    <property type="protein sequence ID" value="KAB2611934.1"/>
    <property type="molecule type" value="Genomic_DNA"/>
</dbReference>
<reference evidence="2 3" key="1">
    <citation type="submission" date="2019-09" db="EMBL/GenBank/DDBJ databases">
        <authorList>
            <person name="Ou C."/>
        </authorList>
    </citation>
    <scope>NUCLEOTIDE SEQUENCE [LARGE SCALE GENOMIC DNA]</scope>
    <source>
        <strain evidence="2">S2</strain>
        <tissue evidence="2">Leaf</tissue>
    </source>
</reference>
<sequence length="85" mass="9670">MGGALWRPRSYPILARRVVVAEAMALLHGCELAAELGYWRVTFESDSSAIISSLQNDVANGSWYVYPILVKIKRLGNSFQYYRWS</sequence>
<dbReference type="SUPFAM" id="SSF53098">
    <property type="entry name" value="Ribonuclease H-like"/>
    <property type="match status" value="1"/>
</dbReference>
<keyword evidence="3" id="KW-1185">Reference proteome</keyword>
<dbReference type="PANTHER" id="PTHR47723:SF19">
    <property type="entry name" value="POLYNUCLEOTIDYL TRANSFERASE, RIBONUCLEASE H-LIKE SUPERFAMILY PROTEIN"/>
    <property type="match status" value="1"/>
</dbReference>
<dbReference type="InterPro" id="IPR012337">
    <property type="entry name" value="RNaseH-like_sf"/>
</dbReference>
<dbReference type="InterPro" id="IPR036397">
    <property type="entry name" value="RNaseH_sf"/>
</dbReference>
<name>A0A5N5GMB6_9ROSA</name>
<comment type="caution">
    <text evidence="2">The sequence shown here is derived from an EMBL/GenBank/DDBJ whole genome shotgun (WGS) entry which is preliminary data.</text>
</comment>
<evidence type="ECO:0000259" key="1">
    <source>
        <dbReference type="Pfam" id="PF13456"/>
    </source>
</evidence>
<reference evidence="3" key="2">
    <citation type="submission" date="2019-10" db="EMBL/GenBank/DDBJ databases">
        <title>A de novo genome assembly of a pear dwarfing rootstock.</title>
        <authorList>
            <person name="Wang F."/>
            <person name="Wang J."/>
            <person name="Li S."/>
            <person name="Zhang Y."/>
            <person name="Fang M."/>
            <person name="Ma L."/>
            <person name="Zhao Y."/>
            <person name="Jiang S."/>
        </authorList>
    </citation>
    <scope>NUCLEOTIDE SEQUENCE [LARGE SCALE GENOMIC DNA]</scope>
</reference>